<dbReference type="AlphaFoldDB" id="A0A9W9XHF6"/>
<dbReference type="PANTHER" id="PTHR32251">
    <property type="entry name" value="3-OXO-5-ALPHA-STEROID 4-DEHYDROGENASE"/>
    <property type="match status" value="1"/>
</dbReference>
<evidence type="ECO:0000313" key="2">
    <source>
        <dbReference type="EMBL" id="KAJ5492605.1"/>
    </source>
</evidence>
<dbReference type="GO" id="GO:0016020">
    <property type="term" value="C:membrane"/>
    <property type="evidence" value="ECO:0007669"/>
    <property type="project" value="TreeGrafter"/>
</dbReference>
<keyword evidence="1" id="KW-0472">Membrane</keyword>
<protein>
    <recommendedName>
        <fullName evidence="4">Steroid 5-alpha reductase C-terminal domain-containing protein</fullName>
    </recommendedName>
</protein>
<dbReference type="GeneID" id="81621203"/>
<dbReference type="Pfam" id="PF06966">
    <property type="entry name" value="DUF1295"/>
    <property type="match status" value="1"/>
</dbReference>
<feature type="transmembrane region" description="Helical" evidence="1">
    <location>
        <begin position="152"/>
        <end position="177"/>
    </location>
</feature>
<dbReference type="EMBL" id="JAPWDQ010000002">
    <property type="protein sequence ID" value="KAJ5492605.1"/>
    <property type="molecule type" value="Genomic_DNA"/>
</dbReference>
<reference evidence="2" key="2">
    <citation type="journal article" date="2023" name="IMA Fungus">
        <title>Comparative genomic study of the Penicillium genus elucidates a diverse pangenome and 15 lateral gene transfer events.</title>
        <authorList>
            <person name="Petersen C."/>
            <person name="Sorensen T."/>
            <person name="Nielsen M.R."/>
            <person name="Sondergaard T.E."/>
            <person name="Sorensen J.L."/>
            <person name="Fitzpatrick D.A."/>
            <person name="Frisvad J.C."/>
            <person name="Nielsen K.L."/>
        </authorList>
    </citation>
    <scope>NUCLEOTIDE SEQUENCE</scope>
    <source>
        <strain evidence="2">IBT 30728</strain>
    </source>
</reference>
<evidence type="ECO:0008006" key="4">
    <source>
        <dbReference type="Google" id="ProtNLM"/>
    </source>
</evidence>
<dbReference type="PANTHER" id="PTHR32251:SF23">
    <property type="entry name" value="3-OXO-5-ALPHA-STEROID 4-DEHYDROGENASE (DUF1295)"/>
    <property type="match status" value="1"/>
</dbReference>
<evidence type="ECO:0000256" key="1">
    <source>
        <dbReference type="SAM" id="Phobius"/>
    </source>
</evidence>
<dbReference type="Gene3D" id="1.20.120.1630">
    <property type="match status" value="1"/>
</dbReference>
<proteinExistence type="predicted"/>
<feature type="transmembrane region" description="Helical" evidence="1">
    <location>
        <begin position="56"/>
        <end position="74"/>
    </location>
</feature>
<gene>
    <name evidence="2" type="ORF">N7539_001351</name>
</gene>
<keyword evidence="1" id="KW-1133">Transmembrane helix</keyword>
<evidence type="ECO:0000313" key="3">
    <source>
        <dbReference type="Proteomes" id="UP001148312"/>
    </source>
</evidence>
<keyword evidence="1" id="KW-0812">Transmembrane</keyword>
<organism evidence="2 3">
    <name type="scientific">Penicillium diatomitis</name>
    <dbReference type="NCBI Taxonomy" id="2819901"/>
    <lineage>
        <taxon>Eukaryota</taxon>
        <taxon>Fungi</taxon>
        <taxon>Dikarya</taxon>
        <taxon>Ascomycota</taxon>
        <taxon>Pezizomycotina</taxon>
        <taxon>Eurotiomycetes</taxon>
        <taxon>Eurotiomycetidae</taxon>
        <taxon>Eurotiales</taxon>
        <taxon>Aspergillaceae</taxon>
        <taxon>Penicillium</taxon>
    </lineage>
</organism>
<name>A0A9W9XHF6_9EURO</name>
<feature type="transmembrane region" description="Helical" evidence="1">
    <location>
        <begin position="86"/>
        <end position="104"/>
    </location>
</feature>
<keyword evidence="3" id="KW-1185">Reference proteome</keyword>
<feature type="transmembrane region" description="Helical" evidence="1">
    <location>
        <begin position="110"/>
        <end position="131"/>
    </location>
</feature>
<sequence length="369" mass="42506">MASLPLPRVDSVADYTSFKLTVQPFLEQLQWLPASLREAGLNLNNLKEVYLATNPMVFAFTLCSVLACGFFAAAEFNRNFSQVDRFWSILPAVYNVHFALWARMSGIQTQTIFTIAVLSVLWSARLTFNYWRKGGYKIGSEDYRWEIVRSQVNNTFLFTIFDFTFIAVAQSLLLLLITAPTYAFVVAAYNQSSEVFTPADLFFSRSTIFILIVEFFADQQQWDFQTAKHEYQKTARIPERYKDKFTQEDLERGFVVSGLWSWSRHPNFVCEQLVWLTLYLWAAFRTGTYFSWIGLGVVGYVLIFQGSTRLTESISAKKYPEYREYQARVGRFIPRLSVEPKKIKPAAKKAAAKIDEVVGTEKAEDKKSK</sequence>
<feature type="transmembrane region" description="Helical" evidence="1">
    <location>
        <begin position="278"/>
        <end position="303"/>
    </location>
</feature>
<reference evidence="2" key="1">
    <citation type="submission" date="2022-12" db="EMBL/GenBank/DDBJ databases">
        <authorList>
            <person name="Petersen C."/>
        </authorList>
    </citation>
    <scope>NUCLEOTIDE SEQUENCE</scope>
    <source>
        <strain evidence="2">IBT 30728</strain>
    </source>
</reference>
<dbReference type="Proteomes" id="UP001148312">
    <property type="component" value="Unassembled WGS sequence"/>
</dbReference>
<comment type="caution">
    <text evidence="2">The sequence shown here is derived from an EMBL/GenBank/DDBJ whole genome shotgun (WGS) entry which is preliminary data.</text>
</comment>
<dbReference type="InterPro" id="IPR010721">
    <property type="entry name" value="UstE-like"/>
</dbReference>
<accession>A0A9W9XHF6</accession>
<dbReference type="RefSeq" id="XP_056792985.1">
    <property type="nucleotide sequence ID" value="XM_056930954.1"/>
</dbReference>